<evidence type="ECO:0000256" key="1">
    <source>
        <dbReference type="ARBA" id="ARBA00011028"/>
    </source>
</evidence>
<dbReference type="GO" id="GO:0046872">
    <property type="term" value="F:metal ion binding"/>
    <property type="evidence" value="ECO:0007669"/>
    <property type="project" value="InterPro"/>
</dbReference>
<comment type="similarity">
    <text evidence="1">Belongs to the bacterial solute-binding protein 9 family.</text>
</comment>
<protein>
    <recommendedName>
        <fullName evidence="2">High-affinity zinc uptake system protein ZnuA</fullName>
    </recommendedName>
</protein>
<dbReference type="InterPro" id="IPR050492">
    <property type="entry name" value="Bact_metal-bind_prot9"/>
</dbReference>
<dbReference type="PANTHER" id="PTHR42953">
    <property type="entry name" value="HIGH-AFFINITY ZINC UPTAKE SYSTEM PROTEIN ZNUA-RELATED"/>
    <property type="match status" value="1"/>
</dbReference>
<keyword evidence="3" id="KW-0813">Transport</keyword>
<keyword evidence="4 7" id="KW-0732">Signal</keyword>
<gene>
    <name evidence="8" type="ORF">KDD17_04980</name>
</gene>
<dbReference type="AlphaFoldDB" id="A0A975PN07"/>
<proteinExistence type="inferred from homology"/>
<dbReference type="PANTHER" id="PTHR42953:SF3">
    <property type="entry name" value="HIGH-AFFINITY ZINC UPTAKE SYSTEM PROTEIN ZNUA"/>
    <property type="match status" value="1"/>
</dbReference>
<evidence type="ECO:0000256" key="7">
    <source>
        <dbReference type="SAM" id="SignalP"/>
    </source>
</evidence>
<organism evidence="8 9">
    <name type="scientific">Sulfitobacter albidus</name>
    <dbReference type="NCBI Taxonomy" id="2829501"/>
    <lineage>
        <taxon>Bacteria</taxon>
        <taxon>Pseudomonadati</taxon>
        <taxon>Pseudomonadota</taxon>
        <taxon>Alphaproteobacteria</taxon>
        <taxon>Rhodobacterales</taxon>
        <taxon>Roseobacteraceae</taxon>
        <taxon>Sulfitobacter</taxon>
    </lineage>
</organism>
<keyword evidence="5" id="KW-0862">Zinc</keyword>
<dbReference type="GO" id="GO:0006829">
    <property type="term" value="P:zinc ion transport"/>
    <property type="evidence" value="ECO:0007669"/>
    <property type="project" value="UniProtKB-KW"/>
</dbReference>
<dbReference type="EMBL" id="CP073581">
    <property type="protein sequence ID" value="QUJ77358.1"/>
    <property type="molecule type" value="Genomic_DNA"/>
</dbReference>
<dbReference type="Proteomes" id="UP000683291">
    <property type="component" value="Chromosome 1"/>
</dbReference>
<evidence type="ECO:0000256" key="2">
    <source>
        <dbReference type="ARBA" id="ARBA00015915"/>
    </source>
</evidence>
<dbReference type="KEGG" id="sual:KDD17_04980"/>
<accession>A0A975PN07</accession>
<evidence type="ECO:0000313" key="9">
    <source>
        <dbReference type="Proteomes" id="UP000683291"/>
    </source>
</evidence>
<evidence type="ECO:0000256" key="4">
    <source>
        <dbReference type="ARBA" id="ARBA00022729"/>
    </source>
</evidence>
<keyword evidence="5" id="KW-0406">Ion transport</keyword>
<feature type="region of interest" description="Disordered" evidence="6">
    <location>
        <begin position="120"/>
        <end position="188"/>
    </location>
</feature>
<sequence length="352" mass="37541">MRSPMRRTLLLSLTVVPGFAFAEVPRVVTDIPPVGAIAKRVMQGAGEPTVLVPPGASPHDYALRPSEARALAAADVVVWVGHGLTGFLEDPIEALSEDAAVLELMDAPLALLPYREGVSFDDHDHDQDHADHDDHDKEEGHDDHDHAKEEGHHDHDHAKEEGHDDHDHAGEEGHDDHAGHDHAGAVDPHLWLDPANAVQAAAALAELLGSRDPANAELYAANASAFAGEMTALEVEVTEILAPARGQDFIVLHDAFHYFEDAFEIEATGSVIDGEGSSPGARRLSALRATLSETQITCAFAEPQMNTSLIETAVEGQDVRIATLDPLGDGSDYAGLIRTLATSMADCLTGKN</sequence>
<dbReference type="SUPFAM" id="SSF53807">
    <property type="entry name" value="Helical backbone' metal receptor"/>
    <property type="match status" value="1"/>
</dbReference>
<feature type="compositionally biased region" description="Basic and acidic residues" evidence="6">
    <location>
        <begin position="120"/>
        <end position="184"/>
    </location>
</feature>
<evidence type="ECO:0000256" key="3">
    <source>
        <dbReference type="ARBA" id="ARBA00022448"/>
    </source>
</evidence>
<keyword evidence="9" id="KW-1185">Reference proteome</keyword>
<dbReference type="InterPro" id="IPR006127">
    <property type="entry name" value="ZnuA-like"/>
</dbReference>
<dbReference type="Gene3D" id="3.40.50.1980">
    <property type="entry name" value="Nitrogenase molybdenum iron protein domain"/>
    <property type="match status" value="3"/>
</dbReference>
<evidence type="ECO:0000256" key="5">
    <source>
        <dbReference type="ARBA" id="ARBA00022906"/>
    </source>
</evidence>
<reference evidence="8" key="1">
    <citation type="submission" date="2021-04" db="EMBL/GenBank/DDBJ databases">
        <title>Complete genome sequence for Sulfitobacter sp. strain JK7-1.</title>
        <authorList>
            <person name="Park S.-J."/>
        </authorList>
    </citation>
    <scope>NUCLEOTIDE SEQUENCE</scope>
    <source>
        <strain evidence="8">JK7-1</strain>
    </source>
</reference>
<evidence type="ECO:0000313" key="8">
    <source>
        <dbReference type="EMBL" id="QUJ77358.1"/>
    </source>
</evidence>
<feature type="chain" id="PRO_5037609138" description="High-affinity zinc uptake system protein ZnuA" evidence="7">
    <location>
        <begin position="23"/>
        <end position="352"/>
    </location>
</feature>
<dbReference type="Pfam" id="PF01297">
    <property type="entry name" value="ZnuA"/>
    <property type="match status" value="1"/>
</dbReference>
<evidence type="ECO:0000256" key="6">
    <source>
        <dbReference type="SAM" id="MobiDB-lite"/>
    </source>
</evidence>
<feature type="signal peptide" evidence="7">
    <location>
        <begin position="1"/>
        <end position="22"/>
    </location>
</feature>
<keyword evidence="5" id="KW-0864">Zinc transport</keyword>
<name>A0A975PN07_9RHOB</name>